<evidence type="ECO:0000313" key="10">
    <source>
        <dbReference type="EMBL" id="MBB6497581.1"/>
    </source>
</evidence>
<dbReference type="UniPathway" id="UPA00275">
    <property type="reaction ID" value="UER00399"/>
</dbReference>
<feature type="binding site" evidence="6">
    <location>
        <begin position="45"/>
        <end position="46"/>
    </location>
    <ligand>
        <name>D-ribulose 5-phosphate</name>
        <dbReference type="ChEBI" id="CHEBI:58121"/>
    </ligand>
</feature>
<keyword evidence="3 6" id="KW-0460">Magnesium</keyword>
<keyword evidence="4 6" id="KW-0464">Manganese</keyword>
<feature type="site" description="Essential for catalytic activity" evidence="6">
    <location>
        <position position="205"/>
    </location>
</feature>
<keyword evidence="2 6" id="KW-0479">Metal-binding</keyword>
<dbReference type="GO" id="GO:0000287">
    <property type="term" value="F:magnesium ion binding"/>
    <property type="evidence" value="ECO:0007669"/>
    <property type="project" value="UniProtKB-UniRule"/>
</dbReference>
<dbReference type="GO" id="GO:0005829">
    <property type="term" value="C:cytosol"/>
    <property type="evidence" value="ECO:0007669"/>
    <property type="project" value="TreeGrafter"/>
</dbReference>
<dbReference type="GO" id="GO:0009231">
    <property type="term" value="P:riboflavin biosynthetic process"/>
    <property type="evidence" value="ECO:0007669"/>
    <property type="project" value="UniProtKB-UniRule"/>
</dbReference>
<dbReference type="Gene3D" id="3.90.870.10">
    <property type="entry name" value="DHBP synthase"/>
    <property type="match status" value="1"/>
</dbReference>
<keyword evidence="1 6" id="KW-0686">Riboflavin biosynthesis</keyword>
<accession>A0A2L1CAB9</accession>
<evidence type="ECO:0000313" key="11">
    <source>
        <dbReference type="Proteomes" id="UP000239462"/>
    </source>
</evidence>
<dbReference type="Pfam" id="PF00926">
    <property type="entry name" value="DHBP_synthase"/>
    <property type="match status" value="1"/>
</dbReference>
<dbReference type="EMBL" id="CP026606">
    <property type="protein sequence ID" value="AVB76311.1"/>
    <property type="molecule type" value="Genomic_DNA"/>
</dbReference>
<feature type="binding site" evidence="6">
    <location>
        <position position="46"/>
    </location>
    <ligand>
        <name>Mg(2+)</name>
        <dbReference type="ChEBI" id="CHEBI:18420"/>
        <label>2</label>
    </ligand>
</feature>
<reference evidence="11" key="1">
    <citation type="journal article" date="2018" name="Genome Announc.">
        <title>Complete Genome Sequence of the Methanococcus maripaludis Type Strain JJ (DSM 2067), a Model for Selenoprotein Synthesis in Archaea.</title>
        <authorList>
            <person name="Poehlein A."/>
            <person name="Heym D."/>
            <person name="Quitzke V."/>
            <person name="Fersch J."/>
            <person name="Daniel R."/>
            <person name="Rother M."/>
        </authorList>
    </citation>
    <scope>NUCLEOTIDE SEQUENCE [LARGE SCALE GENOMIC DNA]</scope>
    <source>
        <strain evidence="11">DSM 2067</strain>
    </source>
</reference>
<comment type="pathway">
    <text evidence="6 7">Cofactor biosynthesis; riboflavin biosynthesis; 2-hydroxy-3-oxobutyl phosphate from D-ribulose 5-phosphate: step 1/1.</text>
</comment>
<evidence type="ECO:0000256" key="1">
    <source>
        <dbReference type="ARBA" id="ARBA00022619"/>
    </source>
</evidence>
<dbReference type="InterPro" id="IPR017945">
    <property type="entry name" value="DHBP_synth_RibB-like_a/b_dom"/>
</dbReference>
<evidence type="ECO:0000256" key="3">
    <source>
        <dbReference type="ARBA" id="ARBA00022842"/>
    </source>
</evidence>
<evidence type="ECO:0000256" key="2">
    <source>
        <dbReference type="ARBA" id="ARBA00022723"/>
    </source>
</evidence>
<dbReference type="PANTHER" id="PTHR21327:SF46">
    <property type="entry name" value="3,4-DIHYDROXY-2-BUTANONE 4-PHOSPHATE SYNTHASE"/>
    <property type="match status" value="1"/>
</dbReference>
<comment type="subunit">
    <text evidence="6 7">Homodimer.</text>
</comment>
<dbReference type="EMBL" id="JACHED010000004">
    <property type="protein sequence ID" value="MBB6497581.1"/>
    <property type="molecule type" value="Genomic_DNA"/>
</dbReference>
<reference evidence="9 12" key="3">
    <citation type="submission" date="2020-07" db="EMBL/GenBank/DDBJ databases">
        <title>Genomic Encyclopedia of Type Strains, Phase IV (KMG-V): Genome sequencing to study the core and pangenomes of soil and plant-associated prokaryotes.</title>
        <authorList>
            <person name="Whitman W."/>
        </authorList>
    </citation>
    <scope>NUCLEOTIDE SEQUENCE [LARGE SCALE GENOMIC DNA]</scope>
    <source>
        <strain evidence="9 12">C13</strain>
        <strain evidence="10 13">D1</strain>
    </source>
</reference>
<dbReference type="GO" id="GO:0008686">
    <property type="term" value="F:3,4-dihydroxy-2-butanone-4-phosphate synthase activity"/>
    <property type="evidence" value="ECO:0007669"/>
    <property type="project" value="UniProtKB-UniRule"/>
</dbReference>
<comment type="catalytic activity">
    <reaction evidence="6 7">
        <text>D-ribulose 5-phosphate = (2S)-2-hydroxy-3-oxobutyl phosphate + formate + H(+)</text>
        <dbReference type="Rhea" id="RHEA:18457"/>
        <dbReference type="ChEBI" id="CHEBI:15378"/>
        <dbReference type="ChEBI" id="CHEBI:15740"/>
        <dbReference type="ChEBI" id="CHEBI:58121"/>
        <dbReference type="ChEBI" id="CHEBI:58830"/>
        <dbReference type="EC" id="4.1.99.12"/>
    </reaction>
</comment>
<dbReference type="GeneID" id="36101990"/>
<dbReference type="RefSeq" id="WP_104837859.1">
    <property type="nucleotide sequence ID" value="NZ_CP026606.1"/>
</dbReference>
<dbReference type="SUPFAM" id="SSF55821">
    <property type="entry name" value="YrdC/RibB"/>
    <property type="match status" value="1"/>
</dbReference>
<dbReference type="InterPro" id="IPR000422">
    <property type="entry name" value="DHBP_synthase_RibB"/>
</dbReference>
<proteinExistence type="inferred from homology"/>
<evidence type="ECO:0000313" key="8">
    <source>
        <dbReference type="EMBL" id="AVB76311.1"/>
    </source>
</evidence>
<evidence type="ECO:0000313" key="9">
    <source>
        <dbReference type="EMBL" id="MBA2864880.1"/>
    </source>
</evidence>
<evidence type="ECO:0000256" key="4">
    <source>
        <dbReference type="ARBA" id="ARBA00023211"/>
    </source>
</evidence>
<feature type="binding site" evidence="6">
    <location>
        <position position="46"/>
    </location>
    <ligand>
        <name>Mg(2+)</name>
        <dbReference type="ChEBI" id="CHEBI:18420"/>
        <label>1</label>
    </ligand>
</feature>
<dbReference type="KEGG" id="mmad:MMJJ_09020"/>
<dbReference type="AlphaFoldDB" id="A0A2L1CAB9"/>
<dbReference type="EC" id="4.1.99.12" evidence="6 7"/>
<comment type="function">
    <text evidence="6 7">Catalyzes the conversion of D-ribulose 5-phosphate to formate and 3,4-dihydroxy-2-butanone 4-phosphate.</text>
</comment>
<dbReference type="NCBIfam" id="TIGR00506">
    <property type="entry name" value="ribB"/>
    <property type="match status" value="1"/>
</dbReference>
<evidence type="ECO:0000256" key="5">
    <source>
        <dbReference type="ARBA" id="ARBA00023239"/>
    </source>
</evidence>
<protein>
    <recommendedName>
        <fullName evidence="6 7">3,4-dihydroxy-2-butanone 4-phosphate synthase</fullName>
        <shortName evidence="6 7">DHBP synthase</shortName>
        <ecNumber evidence="6 7">4.1.99.12</ecNumber>
    </recommendedName>
</protein>
<evidence type="ECO:0000256" key="7">
    <source>
        <dbReference type="RuleBase" id="RU003843"/>
    </source>
</evidence>
<feature type="binding site" evidence="6">
    <location>
        <position position="184"/>
    </location>
    <ligand>
        <name>Mg(2+)</name>
        <dbReference type="ChEBI" id="CHEBI:18420"/>
        <label>2</label>
    </ligand>
</feature>
<dbReference type="PANTHER" id="PTHR21327">
    <property type="entry name" value="GTP CYCLOHYDROLASE II-RELATED"/>
    <property type="match status" value="1"/>
</dbReference>
<evidence type="ECO:0000313" key="13">
    <source>
        <dbReference type="Proteomes" id="UP000590564"/>
    </source>
</evidence>
<name>A0A2L1CAB9_METMI</name>
<sequence length="247" mass="27834">MTTDSKNARNSEVKIQGDEKISNVEKAIDALKSGKMVLLYDSDDREGETDMVVASEFITPEYIREMRKNAGGLICTCLHPDFCDKLGIPFMVDILDVAAEKYPVLKELYPNDIPYDEKSTFALYANHRTTFTGITDNDRALTVKKITELCSEERFKDFGKEFRCPGHVAFLRATKGLVKNRQGHTEMTVALAEMAGLTPITTICEMMGDNGKAMSKDLVKKYAEENDLVRINGQELIEYYLNKSSKE</sequence>
<comment type="similarity">
    <text evidence="6 7">Belongs to the DHBP synthase family.</text>
</comment>
<comment type="cofactor">
    <cofactor evidence="6 7">
        <name>Mg(2+)</name>
        <dbReference type="ChEBI" id="CHEBI:18420"/>
    </cofactor>
    <cofactor evidence="6 7">
        <name>Mn(2+)</name>
        <dbReference type="ChEBI" id="CHEBI:29035"/>
    </cofactor>
    <text evidence="6 7">Binds 2 divalent metal cations per subunit. Magnesium or manganese.</text>
</comment>
<feature type="binding site" evidence="6">
    <location>
        <position position="50"/>
    </location>
    <ligand>
        <name>D-ribulose 5-phosphate</name>
        <dbReference type="ChEBI" id="CHEBI:58121"/>
    </ligand>
</feature>
<keyword evidence="5 6" id="KW-0456">Lyase</keyword>
<organism evidence="8 11">
    <name type="scientific">Methanococcus maripaludis</name>
    <name type="common">Methanococcus deltae</name>
    <dbReference type="NCBI Taxonomy" id="39152"/>
    <lineage>
        <taxon>Archaea</taxon>
        <taxon>Methanobacteriati</taxon>
        <taxon>Methanobacteriota</taxon>
        <taxon>Methanomada group</taxon>
        <taxon>Methanococci</taxon>
        <taxon>Methanococcales</taxon>
        <taxon>Methanococcaceae</taxon>
        <taxon>Methanococcus</taxon>
    </lineage>
</organism>
<gene>
    <name evidence="8" type="primary">ribBA</name>
    <name evidence="6" type="synonym">ribB</name>
    <name evidence="9" type="ORF">HNP94_001908</name>
    <name evidence="10" type="ORF">HNP96_001629</name>
    <name evidence="8" type="ORF">MMJJ_09020</name>
</gene>
<dbReference type="Proteomes" id="UP000239462">
    <property type="component" value="Chromosome"/>
</dbReference>
<evidence type="ECO:0000256" key="6">
    <source>
        <dbReference type="HAMAP-Rule" id="MF_00180"/>
    </source>
</evidence>
<feature type="binding site" evidence="6">
    <location>
        <begin position="181"/>
        <end position="185"/>
    </location>
    <ligand>
        <name>D-ribulose 5-phosphate</name>
        <dbReference type="ChEBI" id="CHEBI:58121"/>
    </ligand>
</feature>
<dbReference type="HAMAP" id="MF_00180">
    <property type="entry name" value="RibB"/>
    <property type="match status" value="1"/>
</dbReference>
<dbReference type="Proteomes" id="UP000590564">
    <property type="component" value="Unassembled WGS sequence"/>
</dbReference>
<feature type="site" description="Essential for catalytic activity" evidence="6">
    <location>
        <position position="167"/>
    </location>
</feature>
<dbReference type="GO" id="GO:0030145">
    <property type="term" value="F:manganese ion binding"/>
    <property type="evidence" value="ECO:0007669"/>
    <property type="project" value="UniProtKB-UniRule"/>
</dbReference>
<evidence type="ECO:0000313" key="12">
    <source>
        <dbReference type="Proteomes" id="UP000567099"/>
    </source>
</evidence>
<reference evidence="8" key="2">
    <citation type="submission" date="2018-02" db="EMBL/GenBank/DDBJ databases">
        <title>Complete genome sequence of the Methanococcus maripaludis type strain JJ (DSM 2067), a model for selenoprotein synthesis in Archaea.</title>
        <authorList>
            <person name="Poehlein A."/>
            <person name="Heym D."/>
            <person name="Quitzke V."/>
            <person name="Fersch J."/>
            <person name="Daniel R."/>
            <person name="Rother M."/>
        </authorList>
    </citation>
    <scope>NUCLEOTIDE SEQUENCE [LARGE SCALE GENOMIC DNA]</scope>
    <source>
        <strain evidence="8">DSM 2067</strain>
    </source>
</reference>
<dbReference type="EMBL" id="JACDUO010000003">
    <property type="protein sequence ID" value="MBA2864880.1"/>
    <property type="molecule type" value="Genomic_DNA"/>
</dbReference>
<dbReference type="Proteomes" id="UP000567099">
    <property type="component" value="Unassembled WGS sequence"/>
</dbReference>